<organism evidence="11 12">
    <name type="scientific">Sporolactobacillus mangiferae</name>
    <dbReference type="NCBI Taxonomy" id="2940498"/>
    <lineage>
        <taxon>Bacteria</taxon>
        <taxon>Bacillati</taxon>
        <taxon>Bacillota</taxon>
        <taxon>Bacilli</taxon>
        <taxon>Bacillales</taxon>
        <taxon>Sporolactobacillaceae</taxon>
        <taxon>Sporolactobacillus</taxon>
    </lineage>
</organism>
<keyword evidence="7" id="KW-0653">Protein transport</keyword>
<dbReference type="RefSeq" id="WP_249102651.1">
    <property type="nucleotide sequence ID" value="NZ_JAMAST010000019.1"/>
</dbReference>
<keyword evidence="3 8" id="KW-0812">Transmembrane</keyword>
<dbReference type="EMBL" id="JAMAST010000019">
    <property type="protein sequence ID" value="MCL1632671.1"/>
    <property type="molecule type" value="Genomic_DNA"/>
</dbReference>
<evidence type="ECO:0000256" key="3">
    <source>
        <dbReference type="ARBA" id="ARBA00022692"/>
    </source>
</evidence>
<keyword evidence="12" id="KW-1185">Reference proteome</keyword>
<protein>
    <submittedName>
        <fullName evidence="11">Flagellar motor protein</fullName>
    </submittedName>
</protein>
<reference evidence="11 12" key="1">
    <citation type="submission" date="2022-05" db="EMBL/GenBank/DDBJ databases">
        <title>Sporolactobacillus sp nov CPB3-1, isolated from tree bark (Mangifera indica L.).</title>
        <authorList>
            <person name="Phuengjayaem S."/>
            <person name="Tanasupawat S."/>
        </authorList>
    </citation>
    <scope>NUCLEOTIDE SEQUENCE [LARGE SCALE GENOMIC DNA]</scope>
    <source>
        <strain evidence="11 12">CPB3-1</strain>
    </source>
</reference>
<dbReference type="InterPro" id="IPR047055">
    <property type="entry name" value="MotA-like"/>
</dbReference>
<evidence type="ECO:0000256" key="5">
    <source>
        <dbReference type="ARBA" id="ARBA00022989"/>
    </source>
</evidence>
<comment type="caution">
    <text evidence="11">The sequence shown here is derived from an EMBL/GenBank/DDBJ whole genome shotgun (WGS) entry which is preliminary data.</text>
</comment>
<evidence type="ECO:0000313" key="11">
    <source>
        <dbReference type="EMBL" id="MCL1632671.1"/>
    </source>
</evidence>
<evidence type="ECO:0000256" key="6">
    <source>
        <dbReference type="ARBA" id="ARBA00023136"/>
    </source>
</evidence>
<dbReference type="Pfam" id="PF20560">
    <property type="entry name" value="MotA_N"/>
    <property type="match status" value="1"/>
</dbReference>
<keyword evidence="7" id="KW-0813">Transport</keyword>
<accession>A0ABT0MCS5</accession>
<dbReference type="PANTHER" id="PTHR30433:SF3">
    <property type="entry name" value="MOTILITY PROTEIN A"/>
    <property type="match status" value="1"/>
</dbReference>
<evidence type="ECO:0000256" key="2">
    <source>
        <dbReference type="ARBA" id="ARBA00022475"/>
    </source>
</evidence>
<keyword evidence="5 8" id="KW-1133">Transmembrane helix</keyword>
<name>A0ABT0MCS5_9BACL</name>
<feature type="transmembrane region" description="Helical" evidence="8">
    <location>
        <begin position="150"/>
        <end position="170"/>
    </location>
</feature>
<dbReference type="InterPro" id="IPR046786">
    <property type="entry name" value="MotA_N"/>
</dbReference>
<evidence type="ECO:0000256" key="7">
    <source>
        <dbReference type="RuleBase" id="RU004057"/>
    </source>
</evidence>
<sequence>MDVATVIGLLVGLLSLIIGFLLEGGELVALLKITAFLIVFGGTIGAVIVSFPGKILAKTPFILKYAFTRPKERPSDTVVEMINLANISRREGLLALEGEQDRFADDSFMSNGIQMVVDGVDSDVIDDIMNRDMELYEQKILSIARIFESAGGYAPTMGIIGTVMGLVHVLGSLEDTSALGPAIAVAFIATLYGVASANVIYLPIHTKIKNNLAIDILTRQLKTEGILSIQYGESTMILKKKLYAFLTDEERRTVEEQLGGISANHVNNGRAFQEAGQP</sequence>
<keyword evidence="4" id="KW-0283">Flagellar rotation</keyword>
<keyword evidence="11" id="KW-0282">Flagellum</keyword>
<evidence type="ECO:0000256" key="8">
    <source>
        <dbReference type="SAM" id="Phobius"/>
    </source>
</evidence>
<feature type="domain" description="MotA/TolQ/ExbB proton channel" evidence="9">
    <location>
        <begin position="104"/>
        <end position="213"/>
    </location>
</feature>
<feature type="transmembrane region" description="Helical" evidence="8">
    <location>
        <begin position="29"/>
        <end position="51"/>
    </location>
</feature>
<evidence type="ECO:0000256" key="1">
    <source>
        <dbReference type="ARBA" id="ARBA00004651"/>
    </source>
</evidence>
<keyword evidence="2" id="KW-1003">Cell membrane</keyword>
<evidence type="ECO:0000259" key="9">
    <source>
        <dbReference type="Pfam" id="PF01618"/>
    </source>
</evidence>
<keyword evidence="6 8" id="KW-0472">Membrane</keyword>
<keyword evidence="11" id="KW-0969">Cilium</keyword>
<comment type="similarity">
    <text evidence="7">Belongs to the exbB/tolQ family.</text>
</comment>
<feature type="transmembrane region" description="Helical" evidence="8">
    <location>
        <begin position="182"/>
        <end position="202"/>
    </location>
</feature>
<comment type="subcellular location">
    <subcellularLocation>
        <location evidence="1">Cell membrane</location>
        <topology evidence="1">Multi-pass membrane protein</topology>
    </subcellularLocation>
    <subcellularLocation>
        <location evidence="7">Membrane</location>
        <topology evidence="7">Multi-pass membrane protein</topology>
    </subcellularLocation>
</comment>
<evidence type="ECO:0000313" key="12">
    <source>
        <dbReference type="Proteomes" id="UP001203004"/>
    </source>
</evidence>
<gene>
    <name evidence="11" type="ORF">M3N64_12150</name>
</gene>
<dbReference type="InterPro" id="IPR002898">
    <property type="entry name" value="MotA_ExbB_proton_chnl"/>
</dbReference>
<dbReference type="Proteomes" id="UP001203004">
    <property type="component" value="Unassembled WGS sequence"/>
</dbReference>
<evidence type="ECO:0000256" key="4">
    <source>
        <dbReference type="ARBA" id="ARBA00022779"/>
    </source>
</evidence>
<keyword evidence="11" id="KW-0966">Cell projection</keyword>
<dbReference type="PANTHER" id="PTHR30433">
    <property type="entry name" value="CHEMOTAXIS PROTEIN MOTA"/>
    <property type="match status" value="1"/>
</dbReference>
<evidence type="ECO:0000259" key="10">
    <source>
        <dbReference type="Pfam" id="PF20560"/>
    </source>
</evidence>
<proteinExistence type="inferred from homology"/>
<feature type="domain" description="Motility protein A N-terminal" evidence="10">
    <location>
        <begin position="6"/>
        <end position="82"/>
    </location>
</feature>
<dbReference type="NCBIfam" id="NF006583">
    <property type="entry name" value="PRK09109.1"/>
    <property type="match status" value="1"/>
</dbReference>
<dbReference type="Pfam" id="PF01618">
    <property type="entry name" value="MotA_ExbB"/>
    <property type="match status" value="1"/>
</dbReference>